<reference evidence="5 6" key="1">
    <citation type="submission" date="2014-04" db="EMBL/GenBank/DDBJ databases">
        <title>Genome assembly of Hyalangium minutum DSM 14724.</title>
        <authorList>
            <person name="Sharma G."/>
            <person name="Subramanian S."/>
        </authorList>
    </citation>
    <scope>NUCLEOTIDE SEQUENCE [LARGE SCALE GENOMIC DNA]</scope>
    <source>
        <strain evidence="5 6">DSM 14724</strain>
    </source>
</reference>
<dbReference type="Gene3D" id="3.40.50.720">
    <property type="entry name" value="NAD(P)-binding Rossmann-like Domain"/>
    <property type="match status" value="1"/>
</dbReference>
<dbReference type="Proteomes" id="UP000028725">
    <property type="component" value="Unassembled WGS sequence"/>
</dbReference>
<dbReference type="InterPro" id="IPR036291">
    <property type="entry name" value="NAD(P)-bd_dom_sf"/>
</dbReference>
<dbReference type="RefSeq" id="WP_044185681.1">
    <property type="nucleotide sequence ID" value="NZ_JMCB01000003.1"/>
</dbReference>
<evidence type="ECO:0000256" key="2">
    <source>
        <dbReference type="ARBA" id="ARBA00023002"/>
    </source>
</evidence>
<organism evidence="5 6">
    <name type="scientific">Hyalangium minutum</name>
    <dbReference type="NCBI Taxonomy" id="394096"/>
    <lineage>
        <taxon>Bacteria</taxon>
        <taxon>Pseudomonadati</taxon>
        <taxon>Myxococcota</taxon>
        <taxon>Myxococcia</taxon>
        <taxon>Myxococcales</taxon>
        <taxon>Cystobacterineae</taxon>
        <taxon>Archangiaceae</taxon>
        <taxon>Hyalangium</taxon>
    </lineage>
</organism>
<evidence type="ECO:0000313" key="6">
    <source>
        <dbReference type="Proteomes" id="UP000028725"/>
    </source>
</evidence>
<evidence type="ECO:0000256" key="1">
    <source>
        <dbReference type="ARBA" id="ARBA00006484"/>
    </source>
</evidence>
<feature type="domain" description="Ketoreductase" evidence="4">
    <location>
        <begin position="8"/>
        <end position="189"/>
    </location>
</feature>
<keyword evidence="6" id="KW-1185">Reference proteome</keyword>
<feature type="region of interest" description="Disordered" evidence="3">
    <location>
        <begin position="269"/>
        <end position="289"/>
    </location>
</feature>
<dbReference type="AlphaFoldDB" id="A0A085WS51"/>
<accession>A0A085WS51</accession>
<dbReference type="InterPro" id="IPR002347">
    <property type="entry name" value="SDR_fam"/>
</dbReference>
<evidence type="ECO:0000313" key="5">
    <source>
        <dbReference type="EMBL" id="KFE70514.1"/>
    </source>
</evidence>
<evidence type="ECO:0000256" key="3">
    <source>
        <dbReference type="SAM" id="MobiDB-lite"/>
    </source>
</evidence>
<evidence type="ECO:0000259" key="4">
    <source>
        <dbReference type="SMART" id="SM00822"/>
    </source>
</evidence>
<dbReference type="PANTHER" id="PTHR44196">
    <property type="entry name" value="DEHYDROGENASE/REDUCTASE SDR FAMILY MEMBER 7B"/>
    <property type="match status" value="1"/>
</dbReference>
<dbReference type="Pfam" id="PF00106">
    <property type="entry name" value="adh_short"/>
    <property type="match status" value="1"/>
</dbReference>
<dbReference type="STRING" id="394096.DB31_5556"/>
<comment type="similarity">
    <text evidence="1">Belongs to the short-chain dehydrogenases/reductases (SDR) family.</text>
</comment>
<gene>
    <name evidence="5" type="ORF">DB31_5556</name>
</gene>
<protein>
    <recommendedName>
        <fullName evidence="4">Ketoreductase domain-containing protein</fullName>
    </recommendedName>
</protein>
<name>A0A085WS51_9BACT</name>
<sequence length="289" mass="30787">MRPPLDSGTVLITGASSGVGREIARQLAHRARTLVLVSHALEPLKALQEELHASNPTLGIMLLPCDISRPGEVGDMLSELSRHFITVDVLVSAASASEQGLFVEQRWGSVERMLTVNVVAPMLLIRRLLGPMLARGQGGLLCIGAGASQLFLPGSAAYVGTRRCLDGFLESLRLEVEGSGVVVTQVSPGPVLDAALQAEGAHAEASPLFHVSVERCARAALEGFERSEPLVYPGWGHRWVMTLLPRLPRSVRRALGRWVGRGLQEPSGADMPALLGNARPALESNPSLA</sequence>
<dbReference type="GO" id="GO:0016491">
    <property type="term" value="F:oxidoreductase activity"/>
    <property type="evidence" value="ECO:0007669"/>
    <property type="project" value="UniProtKB-KW"/>
</dbReference>
<dbReference type="EMBL" id="JMCB01000003">
    <property type="protein sequence ID" value="KFE70514.1"/>
    <property type="molecule type" value="Genomic_DNA"/>
</dbReference>
<dbReference type="InterPro" id="IPR057326">
    <property type="entry name" value="KR_dom"/>
</dbReference>
<dbReference type="SMART" id="SM00822">
    <property type="entry name" value="PKS_KR"/>
    <property type="match status" value="1"/>
</dbReference>
<proteinExistence type="inferred from homology"/>
<dbReference type="GO" id="GO:0016020">
    <property type="term" value="C:membrane"/>
    <property type="evidence" value="ECO:0007669"/>
    <property type="project" value="TreeGrafter"/>
</dbReference>
<keyword evidence="2" id="KW-0560">Oxidoreductase</keyword>
<dbReference type="PANTHER" id="PTHR44196:SF2">
    <property type="entry name" value="SHORT-CHAIN DEHYDROGENASE-RELATED"/>
    <property type="match status" value="1"/>
</dbReference>
<dbReference type="PRINTS" id="PR00081">
    <property type="entry name" value="GDHRDH"/>
</dbReference>
<comment type="caution">
    <text evidence="5">The sequence shown here is derived from an EMBL/GenBank/DDBJ whole genome shotgun (WGS) entry which is preliminary data.</text>
</comment>
<dbReference type="SUPFAM" id="SSF51735">
    <property type="entry name" value="NAD(P)-binding Rossmann-fold domains"/>
    <property type="match status" value="1"/>
</dbReference>